<sequence>MATMRPELTEERLQELSSRAEAKFYRACRDQLPDDVLVIHSASWTYRDRGGLLREGEADFTIAFPSAGILAIEVKGGGVSFDGTSGEWFSIDRAGDRNEIKDPFKQAKNEKFALLDQLKGHRKWRAWKGTRMVIGECVMLPDVDNAKSLAASGRPIEIIGGRSEMGNVAAWLAGVNAFWAAAGTQPLGEDGVKLVEDILCASVSVRPLLRSVLDEAEQERIRLTDAQAKILRTIGGRKRAVIAGRAGTGKTLIAVEKARQLAADNERILLLCYNRPLADLLAQSLAGVPKIEVMGFHQLCDRRRSLVLERTKRDLYEEAKEAYPGNDAKTRFEVQMPFALALSSEVLTDDLYDSVVVDEAQDFSDEYWFSIEDLLKDKDNGTLFLFSDPNQALYKRHAQLPVKEDPFYLTVNCRNTAPVHEKAYAFYKGEPVDLPELHGPDVVFETAASVDEQAALIVTRCKQLLQGEKVAPSDIAVLLAKTPKQALFDRLSRTTLPGGVGWSLENRARNAILVDTVSRFKGLEAPIVILWIGSENLTEESRETLYVGLSRAKHLLHVVGDETVKSFFTRTEVKA</sequence>
<dbReference type="GO" id="GO:0005524">
    <property type="term" value="F:ATP binding"/>
    <property type="evidence" value="ECO:0007669"/>
    <property type="project" value="UniProtKB-KW"/>
</dbReference>
<dbReference type="PANTHER" id="PTHR11070">
    <property type="entry name" value="UVRD / RECB / PCRA DNA HELICASE FAMILY MEMBER"/>
    <property type="match status" value="1"/>
</dbReference>
<dbReference type="InterPro" id="IPR027785">
    <property type="entry name" value="UvrD-like_helicase_C"/>
</dbReference>
<dbReference type="Pfam" id="PF08378">
    <property type="entry name" value="NERD"/>
    <property type="match status" value="1"/>
</dbReference>
<feature type="domain" description="UvrD-like helicase C-terminal" evidence="3">
    <location>
        <begin position="513"/>
        <end position="559"/>
    </location>
</feature>
<evidence type="ECO:0000259" key="3">
    <source>
        <dbReference type="Pfam" id="PF13538"/>
    </source>
</evidence>
<dbReference type="RefSeq" id="WP_317020486.1">
    <property type="nucleotide sequence ID" value="NZ_CP136513.1"/>
</dbReference>
<accession>A0ABZ0ELT7</accession>
<keyword evidence="4" id="KW-0067">ATP-binding</keyword>
<proteinExistence type="predicted"/>
<keyword evidence="5" id="KW-1185">Reference proteome</keyword>
<organism evidence="4 5">
    <name type="scientific">Paraburkholderia kirstenboschensis</name>
    <dbReference type="NCBI Taxonomy" id="1245436"/>
    <lineage>
        <taxon>Bacteria</taxon>
        <taxon>Pseudomonadati</taxon>
        <taxon>Pseudomonadota</taxon>
        <taxon>Betaproteobacteria</taxon>
        <taxon>Burkholderiales</taxon>
        <taxon>Burkholderiaceae</taxon>
        <taxon>Paraburkholderia</taxon>
    </lineage>
</organism>
<evidence type="ECO:0000259" key="2">
    <source>
        <dbReference type="Pfam" id="PF08378"/>
    </source>
</evidence>
<reference evidence="4 5" key="1">
    <citation type="submission" date="2023-10" db="EMBL/GenBank/DDBJ databases">
        <title>Surface-active antibiotics is a multifunctional adaptation for post-fire microbes.</title>
        <authorList>
            <person name="Liu M.D."/>
            <person name="Du Y."/>
            <person name="Koupaei S.K."/>
            <person name="Kim N.R."/>
            <person name="Zhang W."/>
            <person name="Traxler M.F."/>
        </authorList>
    </citation>
    <scope>NUCLEOTIDE SEQUENCE [LARGE SCALE GENOMIC DNA]</scope>
    <source>
        <strain evidence="4 5">F3</strain>
    </source>
</reference>
<dbReference type="Proteomes" id="UP001302652">
    <property type="component" value="Chromosome 1"/>
</dbReference>
<evidence type="ECO:0000313" key="4">
    <source>
        <dbReference type="EMBL" id="WOD18148.1"/>
    </source>
</evidence>
<evidence type="ECO:0000313" key="5">
    <source>
        <dbReference type="Proteomes" id="UP001302652"/>
    </source>
</evidence>
<gene>
    <name evidence="4" type="ORF">RW095_35890</name>
</gene>
<dbReference type="EMBL" id="CP136513">
    <property type="protein sequence ID" value="WOD18148.1"/>
    <property type="molecule type" value="Genomic_DNA"/>
</dbReference>
<dbReference type="SUPFAM" id="SSF52540">
    <property type="entry name" value="P-loop containing nucleoside triphosphate hydrolases"/>
    <property type="match status" value="1"/>
</dbReference>
<dbReference type="Gene3D" id="3.40.50.300">
    <property type="entry name" value="P-loop containing nucleotide triphosphate hydrolases"/>
    <property type="match status" value="2"/>
</dbReference>
<keyword evidence="4" id="KW-0547">Nucleotide-binding</keyword>
<name>A0ABZ0ELT7_9BURK</name>
<dbReference type="Pfam" id="PF13245">
    <property type="entry name" value="AAA_19"/>
    <property type="match status" value="1"/>
</dbReference>
<feature type="domain" description="NERD" evidence="2">
    <location>
        <begin position="18"/>
        <end position="121"/>
    </location>
</feature>
<dbReference type="InterPro" id="IPR000212">
    <property type="entry name" value="DNA_helicase_UvrD/REP"/>
</dbReference>
<dbReference type="PANTHER" id="PTHR11070:SF2">
    <property type="entry name" value="ATP-DEPENDENT DNA HELICASE SRS2"/>
    <property type="match status" value="1"/>
</dbReference>
<dbReference type="Pfam" id="PF13538">
    <property type="entry name" value="UvrD_C_2"/>
    <property type="match status" value="1"/>
</dbReference>
<dbReference type="InterPro" id="IPR027417">
    <property type="entry name" value="P-loop_NTPase"/>
</dbReference>
<dbReference type="InterPro" id="IPR011528">
    <property type="entry name" value="NERD"/>
</dbReference>
<evidence type="ECO:0000256" key="1">
    <source>
        <dbReference type="ARBA" id="ARBA00034923"/>
    </source>
</evidence>
<protein>
    <recommendedName>
        <fullName evidence="1">DNA 3'-5' helicase II</fullName>
    </recommendedName>
</protein>